<dbReference type="PROSITE" id="PS50097">
    <property type="entry name" value="BTB"/>
    <property type="match status" value="1"/>
</dbReference>
<dbReference type="InterPro" id="IPR000210">
    <property type="entry name" value="BTB/POZ_dom"/>
</dbReference>
<dbReference type="Proteomes" id="UP000307440">
    <property type="component" value="Unassembled WGS sequence"/>
</dbReference>
<evidence type="ECO:0000313" key="4">
    <source>
        <dbReference type="Proteomes" id="UP000307440"/>
    </source>
</evidence>
<feature type="domain" description="BTB" evidence="2">
    <location>
        <begin position="46"/>
        <end position="116"/>
    </location>
</feature>
<protein>
    <recommendedName>
        <fullName evidence="2">BTB domain-containing protein</fullName>
    </recommendedName>
</protein>
<gene>
    <name evidence="3" type="ORF">FA15DRAFT_671008</name>
</gene>
<reference evidence="3 4" key="1">
    <citation type="journal article" date="2019" name="Nat. Ecol. Evol.">
        <title>Megaphylogeny resolves global patterns of mushroom evolution.</title>
        <authorList>
            <person name="Varga T."/>
            <person name="Krizsan K."/>
            <person name="Foldi C."/>
            <person name="Dima B."/>
            <person name="Sanchez-Garcia M."/>
            <person name="Sanchez-Ramirez S."/>
            <person name="Szollosi G.J."/>
            <person name="Szarkandi J.G."/>
            <person name="Papp V."/>
            <person name="Albert L."/>
            <person name="Andreopoulos W."/>
            <person name="Angelini C."/>
            <person name="Antonin V."/>
            <person name="Barry K.W."/>
            <person name="Bougher N.L."/>
            <person name="Buchanan P."/>
            <person name="Buyck B."/>
            <person name="Bense V."/>
            <person name="Catcheside P."/>
            <person name="Chovatia M."/>
            <person name="Cooper J."/>
            <person name="Damon W."/>
            <person name="Desjardin D."/>
            <person name="Finy P."/>
            <person name="Geml J."/>
            <person name="Haridas S."/>
            <person name="Hughes K."/>
            <person name="Justo A."/>
            <person name="Karasinski D."/>
            <person name="Kautmanova I."/>
            <person name="Kiss B."/>
            <person name="Kocsube S."/>
            <person name="Kotiranta H."/>
            <person name="LaButti K.M."/>
            <person name="Lechner B.E."/>
            <person name="Liimatainen K."/>
            <person name="Lipzen A."/>
            <person name="Lukacs Z."/>
            <person name="Mihaltcheva S."/>
            <person name="Morgado L.N."/>
            <person name="Niskanen T."/>
            <person name="Noordeloos M.E."/>
            <person name="Ohm R.A."/>
            <person name="Ortiz-Santana B."/>
            <person name="Ovrebo C."/>
            <person name="Racz N."/>
            <person name="Riley R."/>
            <person name="Savchenko A."/>
            <person name="Shiryaev A."/>
            <person name="Soop K."/>
            <person name="Spirin V."/>
            <person name="Szebenyi C."/>
            <person name="Tomsovsky M."/>
            <person name="Tulloss R.E."/>
            <person name="Uehling J."/>
            <person name="Grigoriev I.V."/>
            <person name="Vagvolgyi C."/>
            <person name="Papp T."/>
            <person name="Martin F.M."/>
            <person name="Miettinen O."/>
            <person name="Hibbett D.S."/>
            <person name="Nagy L.G."/>
        </authorList>
    </citation>
    <scope>NUCLEOTIDE SEQUENCE [LARGE SCALE GENOMIC DNA]</scope>
    <source>
        <strain evidence="3 4">CBS 121175</strain>
    </source>
</reference>
<proteinExistence type="predicted"/>
<dbReference type="EMBL" id="ML210229">
    <property type="protein sequence ID" value="TFK22914.1"/>
    <property type="molecule type" value="Genomic_DNA"/>
</dbReference>
<dbReference type="STRING" id="230819.A0A5C3KR87"/>
<evidence type="ECO:0000256" key="1">
    <source>
        <dbReference type="SAM" id="MobiDB-lite"/>
    </source>
</evidence>
<accession>A0A5C3KR87</accession>
<name>A0A5C3KR87_COPMA</name>
<dbReference type="Gene3D" id="3.30.710.10">
    <property type="entry name" value="Potassium Channel Kv1.1, Chain A"/>
    <property type="match status" value="1"/>
</dbReference>
<dbReference type="AlphaFoldDB" id="A0A5C3KR87"/>
<feature type="region of interest" description="Disordered" evidence="1">
    <location>
        <begin position="1"/>
        <end position="25"/>
    </location>
</feature>
<dbReference type="OrthoDB" id="3217871at2759"/>
<keyword evidence="4" id="KW-1185">Reference proteome</keyword>
<organism evidence="3 4">
    <name type="scientific">Coprinopsis marcescibilis</name>
    <name type="common">Agaric fungus</name>
    <name type="synonym">Psathyrella marcescibilis</name>
    <dbReference type="NCBI Taxonomy" id="230819"/>
    <lineage>
        <taxon>Eukaryota</taxon>
        <taxon>Fungi</taxon>
        <taxon>Dikarya</taxon>
        <taxon>Basidiomycota</taxon>
        <taxon>Agaricomycotina</taxon>
        <taxon>Agaricomycetes</taxon>
        <taxon>Agaricomycetidae</taxon>
        <taxon>Agaricales</taxon>
        <taxon>Agaricineae</taxon>
        <taxon>Psathyrellaceae</taxon>
        <taxon>Coprinopsis</taxon>
    </lineage>
</organism>
<dbReference type="CDD" id="cd18186">
    <property type="entry name" value="BTB_POZ_ZBTB_KLHL-like"/>
    <property type="match status" value="1"/>
</dbReference>
<evidence type="ECO:0000259" key="2">
    <source>
        <dbReference type="PROSITE" id="PS50097"/>
    </source>
</evidence>
<evidence type="ECO:0000313" key="3">
    <source>
        <dbReference type="EMBL" id="TFK22914.1"/>
    </source>
</evidence>
<dbReference type="InterPro" id="IPR011333">
    <property type="entry name" value="SKP1/BTB/POZ_sf"/>
</dbReference>
<sequence length="370" mass="42005">MANPCATNRDGPRTKRRRSESAEGSSLALAATTKFTRFEHLWFSDGNVVLQAQHTQFRVHCTLLSTQSTFLKKIFTAIQPKTSTTDSSELIEGCPLIRLTDSAADWKNVLETVYLGLAVTKWRGPIKVSRLVAMLRLGHKYDFAHLKEEGLDRLMAVYPDNLETFMGARNGVDLEWDGGWTFCDLVNLAIELRLQRLLPALYLRAMCSMAFTMTELLYDGLTRSPGGERVKIHPSAHKALVMGRDAIIARMHTDIFGFLSSVYEWRSPTDTSASTELGFQDCTSPECRRSKGLIHYHVFVPTTQLHAIFMNWDSHQLGQGICDECRRDIDLWGARNRLWEALPQIFFLGNEWKDLKNFDCDSDLHRSAVP</sequence>